<dbReference type="PANTHER" id="PTHR11783">
    <property type="entry name" value="SULFOTRANSFERASE SULT"/>
    <property type="match status" value="1"/>
</dbReference>
<keyword evidence="5" id="KW-1185">Reference proteome</keyword>
<sequence>MINMIKGKIEQAARLVFVNSLTFLNESVIIVEYPKSGGSWLGQLVSNYLDIPFPRNKFPSLTKSVYHSHYQPKYFIPRNNKILWLVRDGRDVYVSFYYHQLIWSNKNKLDPKTVIYTRKQLRLEDYNNVKKNMPEYLEYSFTHTPSKAHYFNFPGNWANYNTKWKDELNRNRDNIYLLKYEDLLHNTESTMRSLLSDFFEVEIDEQRLAEVIHKFSFENQTMRKKGEEDTGSFLRKGIEGDWKNYFNEEAKNIFKTYAGKELIDFGYEDDLNW</sequence>
<dbReference type="RefSeq" id="WP_094966894.1">
    <property type="nucleotide sequence ID" value="NZ_NGJN01000001.1"/>
</dbReference>
<keyword evidence="2" id="KW-0808">Transferase</keyword>
<reference evidence="4 5" key="1">
    <citation type="submission" date="2017-05" db="EMBL/GenBank/DDBJ databases">
        <title>The draft genome sequence of Idiomarina salinarum WNB302.</title>
        <authorList>
            <person name="Sun Y."/>
            <person name="Chen B."/>
            <person name="Du Z."/>
        </authorList>
    </citation>
    <scope>NUCLEOTIDE SEQUENCE [LARGE SCALE GENOMIC DNA]</scope>
    <source>
        <strain evidence="4 5">WNB302</strain>
    </source>
</reference>
<evidence type="ECO:0000256" key="1">
    <source>
        <dbReference type="ARBA" id="ARBA00005771"/>
    </source>
</evidence>
<evidence type="ECO:0000259" key="3">
    <source>
        <dbReference type="Pfam" id="PF00685"/>
    </source>
</evidence>
<dbReference type="EMBL" id="NGJN01000001">
    <property type="protein sequence ID" value="OZV70819.1"/>
    <property type="molecule type" value="Genomic_DNA"/>
</dbReference>
<comment type="caution">
    <text evidence="4">The sequence shown here is derived from an EMBL/GenBank/DDBJ whole genome shotgun (WGS) entry which is preliminary data.</text>
</comment>
<dbReference type="Gene3D" id="3.40.50.300">
    <property type="entry name" value="P-loop containing nucleotide triphosphate hydrolases"/>
    <property type="match status" value="1"/>
</dbReference>
<accession>A0A265UZU0</accession>
<gene>
    <name evidence="4" type="ORF">CA834_01515</name>
</gene>
<organism evidence="4 5">
    <name type="scientific">Winogradskyella aurantia</name>
    <dbReference type="NCBI Taxonomy" id="1915063"/>
    <lineage>
        <taxon>Bacteria</taxon>
        <taxon>Pseudomonadati</taxon>
        <taxon>Bacteroidota</taxon>
        <taxon>Flavobacteriia</taxon>
        <taxon>Flavobacteriales</taxon>
        <taxon>Flavobacteriaceae</taxon>
        <taxon>Winogradskyella</taxon>
    </lineage>
</organism>
<dbReference type="Pfam" id="PF00685">
    <property type="entry name" value="Sulfotransfer_1"/>
    <property type="match status" value="1"/>
</dbReference>
<dbReference type="GO" id="GO:0008146">
    <property type="term" value="F:sulfotransferase activity"/>
    <property type="evidence" value="ECO:0007669"/>
    <property type="project" value="InterPro"/>
</dbReference>
<evidence type="ECO:0000313" key="4">
    <source>
        <dbReference type="EMBL" id="OZV70819.1"/>
    </source>
</evidence>
<dbReference type="AlphaFoldDB" id="A0A265UZU0"/>
<dbReference type="InterPro" id="IPR000863">
    <property type="entry name" value="Sulfotransferase_dom"/>
</dbReference>
<comment type="similarity">
    <text evidence="1">Belongs to the sulfotransferase 1 family.</text>
</comment>
<evidence type="ECO:0000256" key="2">
    <source>
        <dbReference type="ARBA" id="ARBA00022679"/>
    </source>
</evidence>
<dbReference type="InterPro" id="IPR027417">
    <property type="entry name" value="P-loop_NTPase"/>
</dbReference>
<evidence type="ECO:0000313" key="5">
    <source>
        <dbReference type="Proteomes" id="UP000216840"/>
    </source>
</evidence>
<proteinExistence type="inferred from homology"/>
<feature type="domain" description="Sulfotransferase" evidence="3">
    <location>
        <begin position="57"/>
        <end position="265"/>
    </location>
</feature>
<name>A0A265UZU0_9FLAO</name>
<dbReference type="Proteomes" id="UP000216840">
    <property type="component" value="Unassembled WGS sequence"/>
</dbReference>
<dbReference type="SUPFAM" id="SSF52540">
    <property type="entry name" value="P-loop containing nucleoside triphosphate hydrolases"/>
    <property type="match status" value="1"/>
</dbReference>
<dbReference type="OrthoDB" id="1437579at2"/>
<protein>
    <recommendedName>
        <fullName evidence="3">Sulfotransferase domain-containing protein</fullName>
    </recommendedName>
</protein>